<reference evidence="2" key="1">
    <citation type="submission" date="2021-07" db="EMBL/GenBank/DDBJ databases">
        <authorList>
            <person name="Durling M."/>
        </authorList>
    </citation>
    <scope>NUCLEOTIDE SEQUENCE</scope>
</reference>
<dbReference type="Gene3D" id="1.20.120.1750">
    <property type="match status" value="1"/>
</dbReference>
<dbReference type="CDD" id="cd22584">
    <property type="entry name" value="Rcat_RBR_unk"/>
    <property type="match status" value="1"/>
</dbReference>
<keyword evidence="3" id="KW-1185">Reference proteome</keyword>
<dbReference type="GO" id="GO:0016567">
    <property type="term" value="P:protein ubiquitination"/>
    <property type="evidence" value="ECO:0007669"/>
    <property type="project" value="InterPro"/>
</dbReference>
<dbReference type="EMBL" id="CAJVRM010000084">
    <property type="protein sequence ID" value="CAG8973948.1"/>
    <property type="molecule type" value="Genomic_DNA"/>
</dbReference>
<proteinExistence type="predicted"/>
<accession>A0A9N9PSW1</accession>
<dbReference type="PANTHER" id="PTHR11685">
    <property type="entry name" value="RBR FAMILY RING FINGER AND IBR DOMAIN-CONTAINING"/>
    <property type="match status" value="1"/>
</dbReference>
<dbReference type="GO" id="GO:0004842">
    <property type="term" value="F:ubiquitin-protein transferase activity"/>
    <property type="evidence" value="ECO:0007669"/>
    <property type="project" value="InterPro"/>
</dbReference>
<evidence type="ECO:0000313" key="3">
    <source>
        <dbReference type="Proteomes" id="UP000701801"/>
    </source>
</evidence>
<dbReference type="AlphaFoldDB" id="A0A9N9PSW1"/>
<dbReference type="CDD" id="cd20335">
    <property type="entry name" value="BRcat_RBR"/>
    <property type="match status" value="1"/>
</dbReference>
<keyword evidence="1" id="KW-0175">Coiled coil</keyword>
<gene>
    <name evidence="2" type="ORF">HYALB_00007477</name>
</gene>
<evidence type="ECO:0008006" key="4">
    <source>
        <dbReference type="Google" id="ProtNLM"/>
    </source>
</evidence>
<dbReference type="SUPFAM" id="SSF57850">
    <property type="entry name" value="RING/U-box"/>
    <property type="match status" value="1"/>
</dbReference>
<evidence type="ECO:0000313" key="2">
    <source>
        <dbReference type="EMBL" id="CAG8973948.1"/>
    </source>
</evidence>
<dbReference type="Proteomes" id="UP000701801">
    <property type="component" value="Unassembled WGS sequence"/>
</dbReference>
<organism evidence="2 3">
    <name type="scientific">Hymenoscyphus albidus</name>
    <dbReference type="NCBI Taxonomy" id="595503"/>
    <lineage>
        <taxon>Eukaryota</taxon>
        <taxon>Fungi</taxon>
        <taxon>Dikarya</taxon>
        <taxon>Ascomycota</taxon>
        <taxon>Pezizomycotina</taxon>
        <taxon>Leotiomycetes</taxon>
        <taxon>Helotiales</taxon>
        <taxon>Helotiaceae</taxon>
        <taxon>Hymenoscyphus</taxon>
    </lineage>
</organism>
<name>A0A9N9PSW1_9HELO</name>
<sequence>MILRGEIRGLLQTSIERIKARHAEEEERRAAAARLKKPLARANRVSMKPRRLSTIDGLRPLDPTENSRLSVGSQVSVASTDSGYSSIPVDTNFPSKPSKSEKRLFAGLAAFVKPKKGNKSISPLERLGEMSNVLALSDTSAAFSTARLFEADSTAITTGECVSCFDDFPMKGNTLQSETQFPPKCCLNPVPYPLIPAKLQKPYRARQLEWSTPASSRVYCSHSPCNSLIPSIHITPSHQLAACPTCHKKTCTACLGAAHQGECPEDPALRQTENLAEMQRWKRCYACHAFVDHNRGCRHMTCRCTAQFCYICTARWRTCSCTDADLATLQEQVTRRQNETEMGRRAVAEEAARLQRLREEEAENVRMVAEFIRPDEEVRRVEEERERAATEERRLRREEEIRVQKQVLLSSIATRYIGLRMEFEGLHLYQRSLLASRQEYATTTLSQSLADKLENLMISHAGALDALSTTFRRDLEALESVFEQEQNEHLHTAHQTELKYLSALRARADSSTSIAQINASVKELRNKHAKDYQVWDQDRVHKIEDLRRAHASQAEFLEWKQRSEVKEVRGRGEIERVEGVKRGKAEREWMDAVSVERGEILGEMERREAEAVEVDGGLRWID</sequence>
<comment type="caution">
    <text evidence="2">The sequence shown here is derived from an EMBL/GenBank/DDBJ whole genome shotgun (WGS) entry which is preliminary data.</text>
</comment>
<protein>
    <recommendedName>
        <fullName evidence="4">RING-type domain-containing protein</fullName>
    </recommendedName>
</protein>
<feature type="coiled-coil region" evidence="1">
    <location>
        <begin position="344"/>
        <end position="401"/>
    </location>
</feature>
<evidence type="ECO:0000256" key="1">
    <source>
        <dbReference type="SAM" id="Coils"/>
    </source>
</evidence>
<dbReference type="OrthoDB" id="9977870at2759"/>
<dbReference type="InterPro" id="IPR031127">
    <property type="entry name" value="E3_UB_ligase_RBR"/>
</dbReference>